<keyword evidence="10" id="KW-1185">Reference proteome</keyword>
<feature type="transmembrane region" description="Helical" evidence="7">
    <location>
        <begin position="451"/>
        <end position="472"/>
    </location>
</feature>
<feature type="transmembrane region" description="Helical" evidence="7">
    <location>
        <begin position="484"/>
        <end position="505"/>
    </location>
</feature>
<dbReference type="Proteomes" id="UP000799444">
    <property type="component" value="Unassembled WGS sequence"/>
</dbReference>
<dbReference type="Gene3D" id="1.25.40.20">
    <property type="entry name" value="Ankyrin repeat-containing domain"/>
    <property type="match status" value="1"/>
</dbReference>
<name>A0A9P4QJQ2_9PLEO</name>
<comment type="caution">
    <text evidence="9">The sequence shown here is derived from an EMBL/GenBank/DDBJ whole genome shotgun (WGS) entry which is preliminary data.</text>
</comment>
<dbReference type="OrthoDB" id="6133115at2759"/>
<feature type="transmembrane region" description="Helical" evidence="7">
    <location>
        <begin position="230"/>
        <end position="249"/>
    </location>
</feature>
<feature type="transmembrane region" description="Helical" evidence="7">
    <location>
        <begin position="288"/>
        <end position="307"/>
    </location>
</feature>
<dbReference type="InterPro" id="IPR020846">
    <property type="entry name" value="MFS_dom"/>
</dbReference>
<dbReference type="GO" id="GO:0005351">
    <property type="term" value="F:carbohydrate:proton symporter activity"/>
    <property type="evidence" value="ECO:0007669"/>
    <property type="project" value="TreeGrafter"/>
</dbReference>
<dbReference type="GO" id="GO:0016020">
    <property type="term" value="C:membrane"/>
    <property type="evidence" value="ECO:0007669"/>
    <property type="project" value="UniProtKB-SubCell"/>
</dbReference>
<evidence type="ECO:0000256" key="3">
    <source>
        <dbReference type="ARBA" id="ARBA00022448"/>
    </source>
</evidence>
<protein>
    <recommendedName>
        <fullName evidence="8">Major facilitator superfamily (MFS) profile domain-containing protein</fullName>
    </recommendedName>
</protein>
<evidence type="ECO:0000256" key="5">
    <source>
        <dbReference type="ARBA" id="ARBA00022989"/>
    </source>
</evidence>
<feature type="transmembrane region" description="Helical" evidence="7">
    <location>
        <begin position="417"/>
        <end position="439"/>
    </location>
</feature>
<organism evidence="9 10">
    <name type="scientific">Polyplosphaeria fusca</name>
    <dbReference type="NCBI Taxonomy" id="682080"/>
    <lineage>
        <taxon>Eukaryota</taxon>
        <taxon>Fungi</taxon>
        <taxon>Dikarya</taxon>
        <taxon>Ascomycota</taxon>
        <taxon>Pezizomycotina</taxon>
        <taxon>Dothideomycetes</taxon>
        <taxon>Pleosporomycetidae</taxon>
        <taxon>Pleosporales</taxon>
        <taxon>Tetraplosphaeriaceae</taxon>
        <taxon>Polyplosphaeria</taxon>
    </lineage>
</organism>
<feature type="transmembrane region" description="Helical" evidence="7">
    <location>
        <begin position="576"/>
        <end position="597"/>
    </location>
</feature>
<sequence>MPPTRVVESALSTSTCAEIRRNTSSKSVLPHCSILHFAWKLIPADPCRTFLDGHARRNSPSRTSAWDVRDGNGASSRELPYAASLVLRDIGLSYSYSFGSHKLSITPFALALSCTHNETISKASKMGLLPQYRGRTLYRLMKIVCGASFMMYGVSPPTLRHCTLSPPLTALEYDAGVLGGVLLHPPFLSAMGHPTSTWTIPMITASYDLAAFITAIAISPFTFRLGRRGTIIMGNVVAVFGSVVQASSYSVAQIIVGRLLTGFSIGCISSAVPTYLSETGVDVGDRGPANAFNAILLISGVPLAYWIDYGFTHWYAQASWRIPIILQCVFAFFSGGTMWFLPDTPRWYYARNRFDEGDAVLARLNDAPVDSERVQETRREIMLAIESELEANSSLHWKDFLTMGIVDRTRMKIIRRLCMCFWLPMIREWMGSSLIAYYSTVILSTVTTPNLVTLIAGVLNTFFALGCVPLYFTIERVGRRTVLLYGAIVMTILITVFTGLVASSTSPTMDWAAVGIVFAFMFAFGYAWQGCVWLYCAEIAPLEYRHIGGAATAAGEWLMTFITVFAGPIGFDHIGWYFWLWVVSGNVVAIVFVFLLCPETGGKTLEQVDYLFVNKGFAGLQRNFDVGDEVMETWKEKEDIEAKEDQQNLACGGKDVLTFRVHLRPLWQVTMADPLSITTSVLAVLGAVTKLSIEIPKFVSDVRQATEDMASVQRELEAVSIPLARLKGCGESLPDELKLGLDSVLGSTKSEVEKLALLVKESRSGRGKSIRWIVTGKGEVDKRRACLGAHRSTLSLTLSLANLAMSADIRNDTNQILTAIHQLKVEAPAGAKGLILQRYLDATTTYAESVFEGTVIWSDAAEQPEHEVMTASSNASCDDESSGSQNLPPLTKIYQVQQPEIVDSVDTDSPIMPPSSTSVSYVPATFREAIRKNDEEQVKRLISRGLHVDTVEDHLTPLMHAAFLSRPRIVQQLLGFKASVNKRDIRGRHALCHALDGTRCNDRDRTVIELLIDAGADPDYQASELHNTALMQFFDDASNNDRSVVDEYHMLQTYIMAFDHRRVGDMNLQDKFGHTVLHLAVLSKKIDLVWPILDWRTRDKPIDMSLRDKKGRTAIDIVRQLESECPEMATLFCDYGYTV</sequence>
<dbReference type="SUPFAM" id="SSF48403">
    <property type="entry name" value="Ankyrin repeat"/>
    <property type="match status" value="1"/>
</dbReference>
<dbReference type="EMBL" id="ML996315">
    <property type="protein sequence ID" value="KAF2727734.1"/>
    <property type="molecule type" value="Genomic_DNA"/>
</dbReference>
<keyword evidence="5 7" id="KW-1133">Transmembrane helix</keyword>
<comment type="subcellular location">
    <subcellularLocation>
        <location evidence="1">Membrane</location>
        <topology evidence="1">Multi-pass membrane protein</topology>
    </subcellularLocation>
</comment>
<evidence type="ECO:0000256" key="6">
    <source>
        <dbReference type="ARBA" id="ARBA00023136"/>
    </source>
</evidence>
<dbReference type="Pfam" id="PF12796">
    <property type="entry name" value="Ank_2"/>
    <property type="match status" value="1"/>
</dbReference>
<dbReference type="InterPro" id="IPR036770">
    <property type="entry name" value="Ankyrin_rpt-contain_sf"/>
</dbReference>
<evidence type="ECO:0000313" key="10">
    <source>
        <dbReference type="Proteomes" id="UP000799444"/>
    </source>
</evidence>
<reference evidence="9" key="1">
    <citation type="journal article" date="2020" name="Stud. Mycol.">
        <title>101 Dothideomycetes genomes: a test case for predicting lifestyles and emergence of pathogens.</title>
        <authorList>
            <person name="Haridas S."/>
            <person name="Albert R."/>
            <person name="Binder M."/>
            <person name="Bloem J."/>
            <person name="Labutti K."/>
            <person name="Salamov A."/>
            <person name="Andreopoulos B."/>
            <person name="Baker S."/>
            <person name="Barry K."/>
            <person name="Bills G."/>
            <person name="Bluhm B."/>
            <person name="Cannon C."/>
            <person name="Castanera R."/>
            <person name="Culley D."/>
            <person name="Daum C."/>
            <person name="Ezra D."/>
            <person name="Gonzalez J."/>
            <person name="Henrissat B."/>
            <person name="Kuo A."/>
            <person name="Liang C."/>
            <person name="Lipzen A."/>
            <person name="Lutzoni F."/>
            <person name="Magnuson J."/>
            <person name="Mondo S."/>
            <person name="Nolan M."/>
            <person name="Ohm R."/>
            <person name="Pangilinan J."/>
            <person name="Park H.-J."/>
            <person name="Ramirez L."/>
            <person name="Alfaro M."/>
            <person name="Sun H."/>
            <person name="Tritt A."/>
            <person name="Yoshinaga Y."/>
            <person name="Zwiers L.-H."/>
            <person name="Turgeon B."/>
            <person name="Goodwin S."/>
            <person name="Spatafora J."/>
            <person name="Crous P."/>
            <person name="Grigoriev I."/>
        </authorList>
    </citation>
    <scope>NUCLEOTIDE SEQUENCE</scope>
    <source>
        <strain evidence="9">CBS 125425</strain>
    </source>
</reference>
<evidence type="ECO:0000256" key="1">
    <source>
        <dbReference type="ARBA" id="ARBA00004141"/>
    </source>
</evidence>
<evidence type="ECO:0000313" key="9">
    <source>
        <dbReference type="EMBL" id="KAF2727734.1"/>
    </source>
</evidence>
<evidence type="ECO:0000256" key="2">
    <source>
        <dbReference type="ARBA" id="ARBA00010992"/>
    </source>
</evidence>
<dbReference type="PANTHER" id="PTHR48022:SF2">
    <property type="entry name" value="PLASTIDIC GLUCOSE TRANSPORTER 4"/>
    <property type="match status" value="1"/>
</dbReference>
<dbReference type="Pfam" id="PF00083">
    <property type="entry name" value="Sugar_tr"/>
    <property type="match status" value="1"/>
</dbReference>
<dbReference type="NCBIfam" id="TIGR00879">
    <property type="entry name" value="SP"/>
    <property type="match status" value="1"/>
</dbReference>
<feature type="transmembrane region" description="Helical" evidence="7">
    <location>
        <begin position="547"/>
        <end position="570"/>
    </location>
</feature>
<dbReference type="SUPFAM" id="SSF103473">
    <property type="entry name" value="MFS general substrate transporter"/>
    <property type="match status" value="1"/>
</dbReference>
<dbReference type="InterPro" id="IPR050360">
    <property type="entry name" value="MFS_Sugar_Transporters"/>
</dbReference>
<feature type="domain" description="Major facilitator superfamily (MFS) profile" evidence="8">
    <location>
        <begin position="141"/>
        <end position="601"/>
    </location>
</feature>
<gene>
    <name evidence="9" type="ORF">EJ04DRAFT_557195</name>
</gene>
<keyword evidence="4 7" id="KW-0812">Transmembrane</keyword>
<evidence type="ECO:0000256" key="7">
    <source>
        <dbReference type="SAM" id="Phobius"/>
    </source>
</evidence>
<comment type="similarity">
    <text evidence="2">Belongs to the major facilitator superfamily. Sugar transporter (TC 2.A.1.1) family.</text>
</comment>
<dbReference type="PANTHER" id="PTHR48022">
    <property type="entry name" value="PLASTIDIC GLUCOSE TRANSPORTER 4"/>
    <property type="match status" value="1"/>
</dbReference>
<dbReference type="SMART" id="SM00248">
    <property type="entry name" value="ANK"/>
    <property type="match status" value="3"/>
</dbReference>
<dbReference type="InterPro" id="IPR005828">
    <property type="entry name" value="MFS_sugar_transport-like"/>
</dbReference>
<feature type="transmembrane region" description="Helical" evidence="7">
    <location>
        <begin position="198"/>
        <end position="218"/>
    </location>
</feature>
<dbReference type="InterPro" id="IPR002110">
    <property type="entry name" value="Ankyrin_rpt"/>
</dbReference>
<feature type="transmembrane region" description="Helical" evidence="7">
    <location>
        <begin position="255"/>
        <end position="276"/>
    </location>
</feature>
<keyword evidence="6 7" id="KW-0472">Membrane</keyword>
<feature type="transmembrane region" description="Helical" evidence="7">
    <location>
        <begin position="319"/>
        <end position="341"/>
    </location>
</feature>
<evidence type="ECO:0000259" key="8">
    <source>
        <dbReference type="PROSITE" id="PS50850"/>
    </source>
</evidence>
<evidence type="ECO:0000256" key="4">
    <source>
        <dbReference type="ARBA" id="ARBA00022692"/>
    </source>
</evidence>
<dbReference type="InterPro" id="IPR003663">
    <property type="entry name" value="Sugar/inositol_transpt"/>
</dbReference>
<accession>A0A9P4QJQ2</accession>
<keyword evidence="3" id="KW-0813">Transport</keyword>
<feature type="transmembrane region" description="Helical" evidence="7">
    <location>
        <begin position="511"/>
        <end position="535"/>
    </location>
</feature>
<dbReference type="Gene3D" id="1.20.1250.20">
    <property type="entry name" value="MFS general substrate transporter like domains"/>
    <property type="match status" value="1"/>
</dbReference>
<dbReference type="AlphaFoldDB" id="A0A9P4QJQ2"/>
<dbReference type="PRINTS" id="PR00171">
    <property type="entry name" value="SUGRTRNSPORT"/>
</dbReference>
<dbReference type="PROSITE" id="PS50850">
    <property type="entry name" value="MFS"/>
    <property type="match status" value="1"/>
</dbReference>
<dbReference type="InterPro" id="IPR036259">
    <property type="entry name" value="MFS_trans_sf"/>
</dbReference>
<proteinExistence type="inferred from homology"/>